<reference evidence="1 2" key="1">
    <citation type="submission" date="2018-08" db="EMBL/GenBank/DDBJ databases">
        <title>Genome and evolution of the arbuscular mycorrhizal fungus Diversispora epigaea (formerly Glomus versiforme) and its bacterial endosymbionts.</title>
        <authorList>
            <person name="Sun X."/>
            <person name="Fei Z."/>
            <person name="Harrison M."/>
        </authorList>
    </citation>
    <scope>NUCLEOTIDE SEQUENCE [LARGE SCALE GENOMIC DNA]</scope>
    <source>
        <strain evidence="1 2">IT104</strain>
    </source>
</reference>
<gene>
    <name evidence="1" type="ORF">Glove_520g13</name>
</gene>
<evidence type="ECO:0000313" key="1">
    <source>
        <dbReference type="EMBL" id="RHZ49461.1"/>
    </source>
</evidence>
<comment type="caution">
    <text evidence="1">The sequence shown here is derived from an EMBL/GenBank/DDBJ whole genome shotgun (WGS) entry which is preliminary data.</text>
</comment>
<organism evidence="1 2">
    <name type="scientific">Diversispora epigaea</name>
    <dbReference type="NCBI Taxonomy" id="1348612"/>
    <lineage>
        <taxon>Eukaryota</taxon>
        <taxon>Fungi</taxon>
        <taxon>Fungi incertae sedis</taxon>
        <taxon>Mucoromycota</taxon>
        <taxon>Glomeromycotina</taxon>
        <taxon>Glomeromycetes</taxon>
        <taxon>Diversisporales</taxon>
        <taxon>Diversisporaceae</taxon>
        <taxon>Diversispora</taxon>
    </lineage>
</organism>
<dbReference type="EMBL" id="PQFF01000449">
    <property type="protein sequence ID" value="RHZ49461.1"/>
    <property type="molecule type" value="Genomic_DNA"/>
</dbReference>
<evidence type="ECO:0000313" key="2">
    <source>
        <dbReference type="Proteomes" id="UP000266861"/>
    </source>
</evidence>
<accession>A0A397GEU9</accession>
<name>A0A397GEU9_9GLOM</name>
<keyword evidence="2" id="KW-1185">Reference proteome</keyword>
<dbReference type="Proteomes" id="UP000266861">
    <property type="component" value="Unassembled WGS sequence"/>
</dbReference>
<sequence length="77" mass="9268">MKRKPFNGQDNLGTCYHIGIDAMIYEEKAFQCDRQNDIVTNMEINEKSFQWYLKSAEKGNNCYYKELEQKKMKKKNF</sequence>
<dbReference type="AlphaFoldDB" id="A0A397GEU9"/>
<protein>
    <submittedName>
        <fullName evidence="1">Uncharacterized protein</fullName>
    </submittedName>
</protein>
<proteinExistence type="predicted"/>